<reference evidence="1 2" key="1">
    <citation type="submission" date="2023-08" db="EMBL/GenBank/DDBJ databases">
        <title>Microbacterium psychrotolerans sp. nov., a psychrotolerant bacterium isolated from soil in Heilongjiang Province, China.</title>
        <authorList>
            <person name="An P."/>
            <person name="Zhao D."/>
            <person name="Xiang H."/>
        </authorList>
    </citation>
    <scope>NUCLEOTIDE SEQUENCE [LARGE SCALE GENOMIC DNA]</scope>
    <source>
        <strain evidence="1 2">QXD-8</strain>
    </source>
</reference>
<name>A0ABU0Z1C3_9MICO</name>
<evidence type="ECO:0000313" key="1">
    <source>
        <dbReference type="EMBL" id="MDQ7877336.1"/>
    </source>
</evidence>
<dbReference type="EMBL" id="JAVFWO010000002">
    <property type="protein sequence ID" value="MDQ7877336.1"/>
    <property type="molecule type" value="Genomic_DNA"/>
</dbReference>
<sequence length="201" mass="22577">MNAPAPLEPDVLAFLRELEIHDPDPNDPLHLRIVGSLRRTRGMERGERLAALQWVFIAFAEEISDEAADAESEFPKVVALRKIELGEAAHEARAKHQQLRNAEIVKARDAGEKNAEVAAMRADLVREVREAGREATAAELRAKEVEADDQVIDARRRWKILDAQAGIARSKMWSIKEEIKVWSSLNANRRAADQLHARQGV</sequence>
<dbReference type="Proteomes" id="UP001235133">
    <property type="component" value="Unassembled WGS sequence"/>
</dbReference>
<accession>A0ABU0Z1C3</accession>
<comment type="caution">
    <text evidence="1">The sequence shown here is derived from an EMBL/GenBank/DDBJ whole genome shotgun (WGS) entry which is preliminary data.</text>
</comment>
<dbReference type="RefSeq" id="WP_308866770.1">
    <property type="nucleotide sequence ID" value="NZ_JAVFWO010000002.1"/>
</dbReference>
<organism evidence="1 2">
    <name type="scientific">Microbacterium psychrotolerans</name>
    <dbReference type="NCBI Taxonomy" id="3068321"/>
    <lineage>
        <taxon>Bacteria</taxon>
        <taxon>Bacillati</taxon>
        <taxon>Actinomycetota</taxon>
        <taxon>Actinomycetes</taxon>
        <taxon>Micrococcales</taxon>
        <taxon>Microbacteriaceae</taxon>
        <taxon>Microbacterium</taxon>
    </lineage>
</organism>
<keyword evidence="2" id="KW-1185">Reference proteome</keyword>
<evidence type="ECO:0000313" key="2">
    <source>
        <dbReference type="Proteomes" id="UP001235133"/>
    </source>
</evidence>
<gene>
    <name evidence="1" type="ORF">Q9R08_05030</name>
</gene>
<protein>
    <submittedName>
        <fullName evidence="1">Uncharacterized protein</fullName>
    </submittedName>
</protein>
<proteinExistence type="predicted"/>